<keyword evidence="1" id="KW-0175">Coiled coil</keyword>
<organism evidence="3 4">
    <name type="scientific">Marchantia polymorpha subsp. ruderalis</name>
    <dbReference type="NCBI Taxonomy" id="1480154"/>
    <lineage>
        <taxon>Eukaryota</taxon>
        <taxon>Viridiplantae</taxon>
        <taxon>Streptophyta</taxon>
        <taxon>Embryophyta</taxon>
        <taxon>Marchantiophyta</taxon>
        <taxon>Marchantiopsida</taxon>
        <taxon>Marchantiidae</taxon>
        <taxon>Marchantiales</taxon>
        <taxon>Marchantiaceae</taxon>
        <taxon>Marchantia</taxon>
    </lineage>
</organism>
<dbReference type="PROSITE" id="PS51257">
    <property type="entry name" value="PROKAR_LIPOPROTEIN"/>
    <property type="match status" value="1"/>
</dbReference>
<dbReference type="AlphaFoldDB" id="A0A176VSN2"/>
<feature type="compositionally biased region" description="Polar residues" evidence="2">
    <location>
        <begin position="306"/>
        <end position="324"/>
    </location>
</feature>
<feature type="compositionally biased region" description="Basic and acidic residues" evidence="2">
    <location>
        <begin position="392"/>
        <end position="407"/>
    </location>
</feature>
<feature type="compositionally biased region" description="Basic residues" evidence="2">
    <location>
        <begin position="279"/>
        <end position="288"/>
    </location>
</feature>
<reference evidence="3" key="1">
    <citation type="submission" date="2016-03" db="EMBL/GenBank/DDBJ databases">
        <title>Mechanisms controlling the formation of the plant cell surface in tip-growing cells are functionally conserved among land plants.</title>
        <authorList>
            <person name="Honkanen S."/>
            <person name="Jones V.A."/>
            <person name="Morieri G."/>
            <person name="Champion C."/>
            <person name="Hetherington A.J."/>
            <person name="Kelly S."/>
            <person name="Saint-Marcoux D."/>
            <person name="Proust H."/>
            <person name="Prescott H."/>
            <person name="Dolan L."/>
        </authorList>
    </citation>
    <scope>NUCLEOTIDE SEQUENCE [LARGE SCALE GENOMIC DNA]</scope>
    <source>
        <tissue evidence="3">Whole gametophyte</tissue>
    </source>
</reference>
<dbReference type="Proteomes" id="UP000077202">
    <property type="component" value="Unassembled WGS sequence"/>
</dbReference>
<gene>
    <name evidence="3" type="ORF">AXG93_1660s1000</name>
</gene>
<feature type="compositionally biased region" description="Acidic residues" evidence="2">
    <location>
        <begin position="416"/>
        <end position="428"/>
    </location>
</feature>
<proteinExistence type="predicted"/>
<keyword evidence="4" id="KW-1185">Reference proteome</keyword>
<evidence type="ECO:0000256" key="1">
    <source>
        <dbReference type="SAM" id="Coils"/>
    </source>
</evidence>
<evidence type="ECO:0000313" key="4">
    <source>
        <dbReference type="Proteomes" id="UP000077202"/>
    </source>
</evidence>
<evidence type="ECO:0000256" key="2">
    <source>
        <dbReference type="SAM" id="MobiDB-lite"/>
    </source>
</evidence>
<accession>A0A176VSN2</accession>
<evidence type="ECO:0000313" key="3">
    <source>
        <dbReference type="EMBL" id="OAE23342.1"/>
    </source>
</evidence>
<dbReference type="EMBL" id="LVLJ01002842">
    <property type="protein sequence ID" value="OAE23342.1"/>
    <property type="molecule type" value="Genomic_DNA"/>
</dbReference>
<feature type="region of interest" description="Disordered" evidence="2">
    <location>
        <begin position="222"/>
        <end position="290"/>
    </location>
</feature>
<feature type="coiled-coil region" evidence="1">
    <location>
        <begin position="485"/>
        <end position="540"/>
    </location>
</feature>
<feature type="region of interest" description="Disordered" evidence="2">
    <location>
        <begin position="392"/>
        <end position="433"/>
    </location>
</feature>
<feature type="region of interest" description="Disordered" evidence="2">
    <location>
        <begin position="303"/>
        <end position="356"/>
    </location>
</feature>
<comment type="caution">
    <text evidence="3">The sequence shown here is derived from an EMBL/GenBank/DDBJ whole genome shotgun (WGS) entry which is preliminary data.</text>
</comment>
<name>A0A176VSN2_MARPO</name>
<sequence length="557" mass="62967">MRVLDRQKKKPIHTFPILHSLQACDAQQPSLQRVCRESREVAEIFEHSMAKSIPLRIVPLRVPQVGLRVFQDELMVVKLDFLLWGWNWVCSAMVREWLREKDQPPRGYRAHPERWRVSDWEQVLEQCAGEEGDLMFKCESVHLSKEEEIFFGTLFKNCKSSKNGYRTRDYIDRKRRNVAVALLQILQPHRTTYMTSWQVGLLSRANPGRYVRDVEVDTDPDKKARKLILPADSSTDTGRATVARDSPSSEEDVSAEVLERLTDLPAPKSRVPSEEMRKPSGHRGRHAATARMPAMERCLPFEQVPFNDSPSSQGSTAQASSVQEQFREEPSGQTPSVQKPLEQVAAGEGRDGETRVPLAQAPLAVAVRAGVAGPSGADSPTPLEVLAGHGEEVAAEEAARPSARESPRISAATELLETEDDKPSEEEEVKSVRGTPTGVLCKQVVPLLWYLDRKATKYGDPRQRGIYVELVRNRTQMKVATNPELMALDQKYRQLEERYNFLEDQCTLSRKLQKTAIQLRDELVSKARKIEELRASVETEFSSEQAQNRILAGELVR</sequence>
<protein>
    <submittedName>
        <fullName evidence="3">Uncharacterized protein</fullName>
    </submittedName>
</protein>